<dbReference type="EMBL" id="CAJNDS010001791">
    <property type="protein sequence ID" value="CAE7280401.1"/>
    <property type="molecule type" value="Genomic_DNA"/>
</dbReference>
<dbReference type="PROSITE" id="PS00108">
    <property type="entry name" value="PROTEIN_KINASE_ST"/>
    <property type="match status" value="1"/>
</dbReference>
<comment type="similarity">
    <text evidence="4">Belongs to the protein kinase superfamily.</text>
</comment>
<dbReference type="AlphaFoldDB" id="A0A812NBW6"/>
<keyword evidence="1 3" id="KW-0547">Nucleotide-binding</keyword>
<gene>
    <name evidence="7" type="primary">TMK2</name>
    <name evidence="7" type="ORF">SNAT2548_LOCUS14870</name>
</gene>
<dbReference type="InterPro" id="IPR017441">
    <property type="entry name" value="Protein_kinase_ATP_BS"/>
</dbReference>
<keyword evidence="2 3" id="KW-0067">ATP-binding</keyword>
<dbReference type="GO" id="GO:0004674">
    <property type="term" value="F:protein serine/threonine kinase activity"/>
    <property type="evidence" value="ECO:0007669"/>
    <property type="project" value="UniProtKB-KW"/>
</dbReference>
<dbReference type="Proteomes" id="UP000604046">
    <property type="component" value="Unassembled WGS sequence"/>
</dbReference>
<sequence length="372" mass="40922">MPLSLLAVLAVSACVPGAGAARVTGETARGAGRHQLAAGQQLRSRFVLIERLEAVQELQEQGEQTGKEGGDPVPGKNFPKVGKLASYGKGLFRSLTFRDPEHLGMGSFGDAWRAYDNERKEYVVLKIFFYRLFGEYKYLTGRTRDGSQEVEEAEKECLEIQRLFSVPGADTDPGARHICRCYENHTTTTDAEDVDEPAFLVLEDCGQSLKHYEQATFKKPWSWRKRVVEGILEAVRFLSQQNLIHHDLKPDNVCVTDAGEAKLIDFGAMQVWPNKTDPCLSTAGYSAPEWTGRCFDATAPSSAYDSYATGIILLELLCGKGSFDISNPESPCTSWLSFGIDANAVQTAKELTNSNASLRPSPTRALSLLRGL</sequence>
<name>A0A812NBW6_9DINO</name>
<keyword evidence="4" id="KW-0808">Transferase</keyword>
<dbReference type="InterPro" id="IPR011009">
    <property type="entry name" value="Kinase-like_dom_sf"/>
</dbReference>
<organism evidence="7 8">
    <name type="scientific">Symbiodinium natans</name>
    <dbReference type="NCBI Taxonomy" id="878477"/>
    <lineage>
        <taxon>Eukaryota</taxon>
        <taxon>Sar</taxon>
        <taxon>Alveolata</taxon>
        <taxon>Dinophyceae</taxon>
        <taxon>Suessiales</taxon>
        <taxon>Symbiodiniaceae</taxon>
        <taxon>Symbiodinium</taxon>
    </lineage>
</organism>
<dbReference type="GO" id="GO:0005524">
    <property type="term" value="F:ATP binding"/>
    <property type="evidence" value="ECO:0007669"/>
    <property type="project" value="UniProtKB-UniRule"/>
</dbReference>
<evidence type="ECO:0000313" key="8">
    <source>
        <dbReference type="Proteomes" id="UP000604046"/>
    </source>
</evidence>
<dbReference type="PANTHER" id="PTHR44167:SF30">
    <property type="entry name" value="PHOSPHORYLASE KINASE"/>
    <property type="match status" value="1"/>
</dbReference>
<dbReference type="PANTHER" id="PTHR44167">
    <property type="entry name" value="OVARIAN-SPECIFIC SERINE/THREONINE-PROTEIN KINASE LOK-RELATED"/>
    <property type="match status" value="1"/>
</dbReference>
<dbReference type="OrthoDB" id="1256378at2759"/>
<evidence type="ECO:0000259" key="6">
    <source>
        <dbReference type="PROSITE" id="PS50011"/>
    </source>
</evidence>
<dbReference type="PROSITE" id="PS50011">
    <property type="entry name" value="PROTEIN_KINASE_DOM"/>
    <property type="match status" value="1"/>
</dbReference>
<evidence type="ECO:0000256" key="2">
    <source>
        <dbReference type="ARBA" id="ARBA00022840"/>
    </source>
</evidence>
<feature type="signal peptide" evidence="5">
    <location>
        <begin position="1"/>
        <end position="20"/>
    </location>
</feature>
<keyword evidence="4" id="KW-0723">Serine/threonine-protein kinase</keyword>
<evidence type="ECO:0000256" key="3">
    <source>
        <dbReference type="PROSITE-ProRule" id="PRU10141"/>
    </source>
</evidence>
<keyword evidence="8" id="KW-1185">Reference proteome</keyword>
<reference evidence="7" key="1">
    <citation type="submission" date="2021-02" db="EMBL/GenBank/DDBJ databases">
        <authorList>
            <person name="Dougan E. K."/>
            <person name="Rhodes N."/>
            <person name="Thang M."/>
            <person name="Chan C."/>
        </authorList>
    </citation>
    <scope>NUCLEOTIDE SEQUENCE</scope>
</reference>
<dbReference type="GO" id="GO:0044773">
    <property type="term" value="P:mitotic DNA damage checkpoint signaling"/>
    <property type="evidence" value="ECO:0007669"/>
    <property type="project" value="TreeGrafter"/>
</dbReference>
<feature type="domain" description="Protein kinase" evidence="6">
    <location>
        <begin position="97"/>
        <end position="372"/>
    </location>
</feature>
<protein>
    <submittedName>
        <fullName evidence="7">TMK2 protein</fullName>
    </submittedName>
</protein>
<evidence type="ECO:0000313" key="7">
    <source>
        <dbReference type="EMBL" id="CAE7280401.1"/>
    </source>
</evidence>
<keyword evidence="4" id="KW-0418">Kinase</keyword>
<dbReference type="Pfam" id="PF00069">
    <property type="entry name" value="Pkinase"/>
    <property type="match status" value="1"/>
</dbReference>
<dbReference type="InterPro" id="IPR008271">
    <property type="entry name" value="Ser/Thr_kinase_AS"/>
</dbReference>
<dbReference type="InterPro" id="IPR000719">
    <property type="entry name" value="Prot_kinase_dom"/>
</dbReference>
<evidence type="ECO:0000256" key="4">
    <source>
        <dbReference type="RuleBase" id="RU000304"/>
    </source>
</evidence>
<proteinExistence type="inferred from homology"/>
<dbReference type="Gene3D" id="1.10.510.10">
    <property type="entry name" value="Transferase(Phosphotransferase) domain 1"/>
    <property type="match status" value="1"/>
</dbReference>
<comment type="caution">
    <text evidence="7">The sequence shown here is derived from an EMBL/GenBank/DDBJ whole genome shotgun (WGS) entry which is preliminary data.</text>
</comment>
<keyword evidence="5" id="KW-0732">Signal</keyword>
<dbReference type="SMART" id="SM00220">
    <property type="entry name" value="S_TKc"/>
    <property type="match status" value="1"/>
</dbReference>
<dbReference type="GO" id="GO:0005634">
    <property type="term" value="C:nucleus"/>
    <property type="evidence" value="ECO:0007669"/>
    <property type="project" value="TreeGrafter"/>
</dbReference>
<dbReference type="SUPFAM" id="SSF56112">
    <property type="entry name" value="Protein kinase-like (PK-like)"/>
    <property type="match status" value="1"/>
</dbReference>
<dbReference type="PROSITE" id="PS00107">
    <property type="entry name" value="PROTEIN_KINASE_ATP"/>
    <property type="match status" value="1"/>
</dbReference>
<accession>A0A812NBW6</accession>
<evidence type="ECO:0000256" key="1">
    <source>
        <dbReference type="ARBA" id="ARBA00022741"/>
    </source>
</evidence>
<evidence type="ECO:0000256" key="5">
    <source>
        <dbReference type="SAM" id="SignalP"/>
    </source>
</evidence>
<feature type="chain" id="PRO_5032430892" evidence="5">
    <location>
        <begin position="21"/>
        <end position="372"/>
    </location>
</feature>
<feature type="binding site" evidence="3">
    <location>
        <position position="126"/>
    </location>
    <ligand>
        <name>ATP</name>
        <dbReference type="ChEBI" id="CHEBI:30616"/>
    </ligand>
</feature>